<dbReference type="AlphaFoldDB" id="A0A554A0Y3"/>
<dbReference type="InterPro" id="IPR019931">
    <property type="entry name" value="LPXTG_anchor"/>
</dbReference>
<evidence type="ECO:0000313" key="8">
    <source>
        <dbReference type="EMBL" id="TSB47348.1"/>
    </source>
</evidence>
<dbReference type="Proteomes" id="UP000318521">
    <property type="component" value="Unassembled WGS sequence"/>
</dbReference>
<dbReference type="EMBL" id="VLXZ01000003">
    <property type="protein sequence ID" value="TSB47348.1"/>
    <property type="molecule type" value="Genomic_DNA"/>
</dbReference>
<dbReference type="PANTHER" id="PTHR31891:SF1">
    <property type="entry name" value="FORMAMIDASE C869.04-RELATED"/>
    <property type="match status" value="1"/>
</dbReference>
<dbReference type="Pfam" id="PF00746">
    <property type="entry name" value="Gram_pos_anchor"/>
    <property type="match status" value="1"/>
</dbReference>
<dbReference type="Gene3D" id="2.60.120.580">
    <property type="entry name" value="Acetamidase/Formamidase-like domains"/>
    <property type="match status" value="2"/>
</dbReference>
<comment type="caution">
    <text evidence="8">The sequence shown here is derived from an EMBL/GenBank/DDBJ whole genome shotgun (WGS) entry which is preliminary data.</text>
</comment>
<evidence type="ECO:0000256" key="1">
    <source>
        <dbReference type="ARBA" id="ARBA00004168"/>
    </source>
</evidence>
<evidence type="ECO:0000256" key="3">
    <source>
        <dbReference type="ARBA" id="ARBA00022525"/>
    </source>
</evidence>
<feature type="domain" description="Gram-positive cocci surface proteins LPxTG" evidence="7">
    <location>
        <begin position="405"/>
        <end position="441"/>
    </location>
</feature>
<dbReference type="RefSeq" id="WP_143847847.1">
    <property type="nucleotide sequence ID" value="NZ_VLXZ01000003.1"/>
</dbReference>
<keyword evidence="2" id="KW-0134">Cell wall</keyword>
<dbReference type="InterPro" id="IPR004304">
    <property type="entry name" value="FmdA_AmdA"/>
</dbReference>
<gene>
    <name evidence="8" type="ORF">FN960_06310</name>
</gene>
<evidence type="ECO:0000256" key="6">
    <source>
        <dbReference type="SAM" id="Phobius"/>
    </source>
</evidence>
<keyword evidence="9" id="KW-1185">Reference proteome</keyword>
<sequence length="447" mass="48979">MRRESKALSVLCIVTMTLSMYQPNVASAESIPFPLNKDNDYNLDGDHFLPSNLDTISWGHLPNRQSEAVMEISSGETITVDTVSHEGILDDQGRDPVEYFAEYGISEDEILEEAKTIAYSDIDHDFDDHGPHIVTGPVAIEGAEPGDVLKVDILALTPRVPYGVISNRHYKGALPEEFPENEGPQEGASADQPELYNNVSLFTPIELIDGQWYGEIIGEDVHFPIDPFMGMMGVATDTDEEVHSVPPTHTGGNIDINDLTAGATLYLPVEVAGAMFYTGDPHFAQGDGEVALTALEASLRTTFRLTVLKQGDERIPGNADDFTHPFGETDEFWIPIGLDEDLNEAMKDATRRSIDFLEDELGMDRAKAYAYLSAATDYEVSQVVDITKGIHGMIRKSDFANKVEAQDGETLPDTATNNGGWLVIGAGLLLVGAIFFLVSRRLRALRN</sequence>
<accession>A0A554A0Y3</accession>
<dbReference type="OrthoDB" id="9811740at2"/>
<dbReference type="SUPFAM" id="SSF141130">
    <property type="entry name" value="Acetamidase/Formamidase-like"/>
    <property type="match status" value="1"/>
</dbReference>
<dbReference type="PANTHER" id="PTHR31891">
    <property type="entry name" value="FORMAMIDASE C869.04-RELATED"/>
    <property type="match status" value="1"/>
</dbReference>
<feature type="transmembrane region" description="Helical" evidence="6">
    <location>
        <begin position="419"/>
        <end position="438"/>
    </location>
</feature>
<comment type="subcellular location">
    <subcellularLocation>
        <location evidence="1">Secreted</location>
        <location evidence="1">Cell wall</location>
        <topology evidence="1">Peptidoglycan-anchor</topology>
    </subcellularLocation>
</comment>
<keyword evidence="6" id="KW-0812">Transmembrane</keyword>
<keyword evidence="5" id="KW-0572">Peptidoglycan-anchor</keyword>
<keyword evidence="3" id="KW-0964">Secreted</keyword>
<protein>
    <submittedName>
        <fullName evidence="8">LPXTG cell wall anchor domain-containing protein</fullName>
    </submittedName>
</protein>
<dbReference type="GO" id="GO:0016811">
    <property type="term" value="F:hydrolase activity, acting on carbon-nitrogen (but not peptide) bonds, in linear amides"/>
    <property type="evidence" value="ECO:0007669"/>
    <property type="project" value="InterPro"/>
</dbReference>
<dbReference type="Pfam" id="PF03069">
    <property type="entry name" value="FmdA_AmdA"/>
    <property type="match status" value="2"/>
</dbReference>
<dbReference type="Gene3D" id="3.10.28.20">
    <property type="entry name" value="Acetamidase/Formamidase-like domains"/>
    <property type="match status" value="1"/>
</dbReference>
<proteinExistence type="predicted"/>
<keyword evidence="4" id="KW-0732">Signal</keyword>
<evidence type="ECO:0000256" key="2">
    <source>
        <dbReference type="ARBA" id="ARBA00022512"/>
    </source>
</evidence>
<keyword evidence="6" id="KW-0472">Membrane</keyword>
<organism evidence="8 9">
    <name type="scientific">Alkalicoccobacillus porphyridii</name>
    <dbReference type="NCBI Taxonomy" id="2597270"/>
    <lineage>
        <taxon>Bacteria</taxon>
        <taxon>Bacillati</taxon>
        <taxon>Bacillota</taxon>
        <taxon>Bacilli</taxon>
        <taxon>Bacillales</taxon>
        <taxon>Bacillaceae</taxon>
        <taxon>Alkalicoccobacillus</taxon>
    </lineage>
</organism>
<name>A0A554A0Y3_9BACI</name>
<keyword evidence="6" id="KW-1133">Transmembrane helix</keyword>
<evidence type="ECO:0000259" key="7">
    <source>
        <dbReference type="Pfam" id="PF00746"/>
    </source>
</evidence>
<evidence type="ECO:0000256" key="4">
    <source>
        <dbReference type="ARBA" id="ARBA00022729"/>
    </source>
</evidence>
<dbReference type="NCBIfam" id="TIGR01167">
    <property type="entry name" value="LPXTG_anchor"/>
    <property type="match status" value="1"/>
</dbReference>
<reference evidence="8 9" key="1">
    <citation type="submission" date="2019-07" db="EMBL/GenBank/DDBJ databases">
        <authorList>
            <person name="Park Y.J."/>
            <person name="Jeong S.E."/>
            <person name="Jung H.S."/>
        </authorList>
    </citation>
    <scope>NUCLEOTIDE SEQUENCE [LARGE SCALE GENOMIC DNA]</scope>
    <source>
        <strain evidence="9">P16(2019)</strain>
    </source>
</reference>
<evidence type="ECO:0000256" key="5">
    <source>
        <dbReference type="ARBA" id="ARBA00023088"/>
    </source>
</evidence>
<evidence type="ECO:0000313" key="9">
    <source>
        <dbReference type="Proteomes" id="UP000318521"/>
    </source>
</evidence>